<gene>
    <name evidence="2" type="ORF">E5339_07470</name>
</gene>
<dbReference type="Gene3D" id="3.90.550.10">
    <property type="entry name" value="Spore Coat Polysaccharide Biosynthesis Protein SpsA, Chain A"/>
    <property type="match status" value="1"/>
</dbReference>
<proteinExistence type="predicted"/>
<dbReference type="SUPFAM" id="SSF53448">
    <property type="entry name" value="Nucleotide-diphospho-sugar transferases"/>
    <property type="match status" value="1"/>
</dbReference>
<dbReference type="InterPro" id="IPR050834">
    <property type="entry name" value="Glycosyltransf_2"/>
</dbReference>
<dbReference type="InterPro" id="IPR029044">
    <property type="entry name" value="Nucleotide-diphossugar_trans"/>
</dbReference>
<dbReference type="GO" id="GO:0016740">
    <property type="term" value="F:transferase activity"/>
    <property type="evidence" value="ECO:0007669"/>
    <property type="project" value="UniProtKB-KW"/>
</dbReference>
<keyword evidence="2" id="KW-0808">Transferase</keyword>
<name>A0A4S2FPJ4_9BACT</name>
<dbReference type="Proteomes" id="UP000310760">
    <property type="component" value="Unassembled WGS sequence"/>
</dbReference>
<dbReference type="RefSeq" id="WP_135951044.1">
    <property type="nucleotide sequence ID" value="NZ_CAXHRC010000002.1"/>
</dbReference>
<dbReference type="InterPro" id="IPR001173">
    <property type="entry name" value="Glyco_trans_2-like"/>
</dbReference>
<feature type="domain" description="Glycosyltransferase 2-like" evidence="1">
    <location>
        <begin position="9"/>
        <end position="151"/>
    </location>
</feature>
<reference evidence="2 3" key="1">
    <citation type="submission" date="2019-04" db="EMBL/GenBank/DDBJ databases">
        <title>Microbes associate with the intestines of laboratory mice.</title>
        <authorList>
            <person name="Navarre W."/>
            <person name="Wong E."/>
            <person name="Huang K."/>
            <person name="Tropini C."/>
            <person name="Ng K."/>
            <person name="Yu B."/>
        </authorList>
    </citation>
    <scope>NUCLEOTIDE SEQUENCE [LARGE SCALE GENOMIC DNA]</scope>
    <source>
        <strain evidence="2 3">NM22_B1</strain>
    </source>
</reference>
<dbReference type="AlphaFoldDB" id="A0A4S2FPJ4"/>
<sequence>MENREKRVSIALATYNGEMFLREQLDSILNQSVRNFELVICDDCSKDSTWDILNEYAIADSRIRILRNDKNLGFLGNFEKAIQHTQEKFVALADQDDIWLPNHLEILLDTIGDKMLACGNAELIDKEGKSLHKLLDYQEALDCIPENDLEKAYSVLFFRSPYQGASMLIKKEFFDLALPILREAKAHDAWFAELACFYGGINYTKSVITLYRQHGNNCVGDARLIRNSRVKSFIGQLLHNQLSNRAIVIDQILSRVPFLSEEQHSFLKKSLSLFLIRSSFFGRVKNAFFIMKHYKKIYSCK</sequence>
<dbReference type="PANTHER" id="PTHR43685:SF11">
    <property type="entry name" value="GLYCOSYLTRANSFERASE TAGX-RELATED"/>
    <property type="match status" value="1"/>
</dbReference>
<protein>
    <submittedName>
        <fullName evidence="2">Glycosyltransferase family 2 protein</fullName>
    </submittedName>
</protein>
<evidence type="ECO:0000313" key="2">
    <source>
        <dbReference type="EMBL" id="TGY71030.1"/>
    </source>
</evidence>
<organism evidence="2 3">
    <name type="scientific">Phocaeicola sartorii</name>
    <dbReference type="NCBI Taxonomy" id="671267"/>
    <lineage>
        <taxon>Bacteria</taxon>
        <taxon>Pseudomonadati</taxon>
        <taxon>Bacteroidota</taxon>
        <taxon>Bacteroidia</taxon>
        <taxon>Bacteroidales</taxon>
        <taxon>Bacteroidaceae</taxon>
        <taxon>Phocaeicola</taxon>
    </lineage>
</organism>
<evidence type="ECO:0000259" key="1">
    <source>
        <dbReference type="Pfam" id="PF00535"/>
    </source>
</evidence>
<dbReference type="Pfam" id="PF00535">
    <property type="entry name" value="Glycos_transf_2"/>
    <property type="match status" value="1"/>
</dbReference>
<comment type="caution">
    <text evidence="2">The sequence shown here is derived from an EMBL/GenBank/DDBJ whole genome shotgun (WGS) entry which is preliminary data.</text>
</comment>
<dbReference type="PANTHER" id="PTHR43685">
    <property type="entry name" value="GLYCOSYLTRANSFERASE"/>
    <property type="match status" value="1"/>
</dbReference>
<dbReference type="CDD" id="cd04196">
    <property type="entry name" value="GT_2_like_d"/>
    <property type="match status" value="1"/>
</dbReference>
<evidence type="ECO:0000313" key="3">
    <source>
        <dbReference type="Proteomes" id="UP000310760"/>
    </source>
</evidence>
<dbReference type="EMBL" id="SRYJ01000014">
    <property type="protein sequence ID" value="TGY71030.1"/>
    <property type="molecule type" value="Genomic_DNA"/>
</dbReference>
<accession>A0A4S2FPJ4</accession>